<keyword evidence="5" id="KW-0436">Ligase</keyword>
<keyword evidence="4" id="KW-0479">Metal-binding</keyword>
<name>A0ABX0L8U8_9NEIS</name>
<dbReference type="GO" id="GO:0030272">
    <property type="term" value="F:5-formyltetrahydrofolate cyclo-ligase activity"/>
    <property type="evidence" value="ECO:0007669"/>
    <property type="project" value="UniProtKB-EC"/>
</dbReference>
<evidence type="ECO:0000313" key="6">
    <source>
        <dbReference type="Proteomes" id="UP001515641"/>
    </source>
</evidence>
<keyword evidence="6" id="KW-1185">Reference proteome</keyword>
<gene>
    <name evidence="5" type="ORF">HA052_23915</name>
</gene>
<comment type="cofactor">
    <cofactor evidence="4">
        <name>Mg(2+)</name>
        <dbReference type="ChEBI" id="CHEBI:18420"/>
    </cofactor>
</comment>
<proteinExistence type="inferred from homology"/>
<accession>A0ABX0L8U8</accession>
<evidence type="ECO:0000256" key="1">
    <source>
        <dbReference type="ARBA" id="ARBA00010638"/>
    </source>
</evidence>
<evidence type="ECO:0000256" key="4">
    <source>
        <dbReference type="RuleBase" id="RU361279"/>
    </source>
</evidence>
<protein>
    <recommendedName>
        <fullName evidence="4">5-formyltetrahydrofolate cyclo-ligase</fullName>
        <ecNumber evidence="4">6.3.3.2</ecNumber>
    </recommendedName>
</protein>
<dbReference type="InterPro" id="IPR037171">
    <property type="entry name" value="NagB/RpiA_transferase-like"/>
</dbReference>
<dbReference type="Gene3D" id="3.40.50.10420">
    <property type="entry name" value="NagB/RpiA/CoA transferase-like"/>
    <property type="match status" value="1"/>
</dbReference>
<sequence>MTSLSFVSDPVSLDKPALRRRIRRARQALSTSYRLQAMRAIARHASRLLKRGKRVGAYLAAGSELNLEVLMSAALWRGAEVYLPQIPRRGRRLWFSRVGAADRWYLHPRYRIAEYDGPALRAERLDVLFVPLLAIDDDGYRMGQGGGFYDTTLAFRQRARQFGKPLLVGVAYDCQRVECVPREAWDVRLDYLLTESGLRRLPLSPLCR</sequence>
<dbReference type="NCBIfam" id="TIGR02727">
    <property type="entry name" value="MTHFS_bact"/>
    <property type="match status" value="1"/>
</dbReference>
<comment type="similarity">
    <text evidence="1 4">Belongs to the 5-formyltetrahydrofolate cyclo-ligase family.</text>
</comment>
<dbReference type="EC" id="6.3.3.2" evidence="4"/>
<keyword evidence="3 4" id="KW-0067">ATP-binding</keyword>
<keyword evidence="2 4" id="KW-0547">Nucleotide-binding</keyword>
<dbReference type="SUPFAM" id="SSF100950">
    <property type="entry name" value="NagB/RpiA/CoA transferase-like"/>
    <property type="match status" value="1"/>
</dbReference>
<dbReference type="Pfam" id="PF01812">
    <property type="entry name" value="5-FTHF_cyc-lig"/>
    <property type="match status" value="1"/>
</dbReference>
<evidence type="ECO:0000256" key="3">
    <source>
        <dbReference type="ARBA" id="ARBA00022840"/>
    </source>
</evidence>
<reference evidence="5 6" key="1">
    <citation type="submission" date="2020-03" db="EMBL/GenBank/DDBJ databases">
        <title>Draft genome sequence of environmentally isolated cultures.</title>
        <authorList>
            <person name="Wilson H.S."/>
            <person name="De Leon M.E."/>
        </authorList>
    </citation>
    <scope>NUCLEOTIDE SEQUENCE [LARGE SCALE GENOMIC DNA]</scope>
    <source>
        <strain evidence="5 6">HSC-31F16</strain>
    </source>
</reference>
<dbReference type="PIRSF" id="PIRSF006806">
    <property type="entry name" value="FTHF_cligase"/>
    <property type="match status" value="1"/>
</dbReference>
<dbReference type="Proteomes" id="UP001515641">
    <property type="component" value="Unassembled WGS sequence"/>
</dbReference>
<dbReference type="InterPro" id="IPR024185">
    <property type="entry name" value="FTHF_cligase-like_sf"/>
</dbReference>
<dbReference type="PANTHER" id="PTHR23407:SF1">
    <property type="entry name" value="5-FORMYLTETRAHYDROFOLATE CYCLO-LIGASE"/>
    <property type="match status" value="1"/>
</dbReference>
<comment type="caution">
    <text evidence="5">The sequence shown here is derived from an EMBL/GenBank/DDBJ whole genome shotgun (WGS) entry which is preliminary data.</text>
</comment>
<organism evidence="5 6">
    <name type="scientific">Chromobacterium fluminis</name>
    <dbReference type="NCBI Taxonomy" id="3044269"/>
    <lineage>
        <taxon>Bacteria</taxon>
        <taxon>Pseudomonadati</taxon>
        <taxon>Pseudomonadota</taxon>
        <taxon>Betaproteobacteria</taxon>
        <taxon>Neisseriales</taxon>
        <taxon>Chromobacteriaceae</taxon>
        <taxon>Chromobacterium</taxon>
    </lineage>
</organism>
<comment type="catalytic activity">
    <reaction evidence="4">
        <text>(6S)-5-formyl-5,6,7,8-tetrahydrofolate + ATP = (6R)-5,10-methenyltetrahydrofolate + ADP + phosphate</text>
        <dbReference type="Rhea" id="RHEA:10488"/>
        <dbReference type="ChEBI" id="CHEBI:30616"/>
        <dbReference type="ChEBI" id="CHEBI:43474"/>
        <dbReference type="ChEBI" id="CHEBI:57455"/>
        <dbReference type="ChEBI" id="CHEBI:57457"/>
        <dbReference type="ChEBI" id="CHEBI:456216"/>
        <dbReference type="EC" id="6.3.3.2"/>
    </reaction>
</comment>
<dbReference type="EMBL" id="JAAOMA010000054">
    <property type="protein sequence ID" value="NHR08242.1"/>
    <property type="molecule type" value="Genomic_DNA"/>
</dbReference>
<keyword evidence="4" id="KW-0460">Magnesium</keyword>
<dbReference type="RefSeq" id="WP_166453924.1">
    <property type="nucleotide sequence ID" value="NZ_JAAOMA010000054.1"/>
</dbReference>
<evidence type="ECO:0000313" key="5">
    <source>
        <dbReference type="EMBL" id="NHR08242.1"/>
    </source>
</evidence>
<dbReference type="InterPro" id="IPR002698">
    <property type="entry name" value="FTHF_cligase"/>
</dbReference>
<evidence type="ECO:0000256" key="2">
    <source>
        <dbReference type="ARBA" id="ARBA00022741"/>
    </source>
</evidence>
<dbReference type="PANTHER" id="PTHR23407">
    <property type="entry name" value="ATPASE INHIBITOR/5-FORMYLTETRAHYDROFOLATE CYCLO-LIGASE"/>
    <property type="match status" value="1"/>
</dbReference>